<dbReference type="PANTHER" id="PTHR45805:SF2">
    <property type="entry name" value="NUCLEAR HORMONE RECEPTOR HR3-RELATED"/>
    <property type="match status" value="1"/>
</dbReference>
<dbReference type="InterPro" id="IPR044101">
    <property type="entry name" value="NR_DBD_ROR"/>
</dbReference>
<comment type="similarity">
    <text evidence="2">Belongs to the nuclear hormone receptor family. NR1 subfamily.</text>
</comment>
<dbReference type="Pfam" id="PF00105">
    <property type="entry name" value="zf-C4"/>
    <property type="match status" value="1"/>
</dbReference>
<evidence type="ECO:0000313" key="16">
    <source>
        <dbReference type="Proteomes" id="UP000549394"/>
    </source>
</evidence>
<keyword evidence="10 11" id="KW-0539">Nucleus</keyword>
<evidence type="ECO:0000256" key="12">
    <source>
        <dbReference type="SAM" id="MobiDB-lite"/>
    </source>
</evidence>
<keyword evidence="3 11" id="KW-0479">Metal-binding</keyword>
<proteinExistence type="inferred from homology"/>
<dbReference type="SMART" id="SM00399">
    <property type="entry name" value="ZnF_C4"/>
    <property type="match status" value="1"/>
</dbReference>
<keyword evidence="8 11" id="KW-0804">Transcription</keyword>
<gene>
    <name evidence="15" type="ORF">DGYR_LOCUS1089</name>
</gene>
<dbReference type="InterPro" id="IPR000536">
    <property type="entry name" value="Nucl_hrmn_rcpt_lig-bd"/>
</dbReference>
<dbReference type="GO" id="GO:0004879">
    <property type="term" value="F:nuclear receptor activity"/>
    <property type="evidence" value="ECO:0007669"/>
    <property type="project" value="InterPro"/>
</dbReference>
<keyword evidence="5 11" id="KW-0862">Zinc</keyword>
<dbReference type="GO" id="GO:0005634">
    <property type="term" value="C:nucleus"/>
    <property type="evidence" value="ECO:0007669"/>
    <property type="project" value="UniProtKB-SubCell"/>
</dbReference>
<dbReference type="Proteomes" id="UP000549394">
    <property type="component" value="Unassembled WGS sequence"/>
</dbReference>
<feature type="domain" description="NR LBD" evidence="14">
    <location>
        <begin position="214"/>
        <end position="454"/>
    </location>
</feature>
<comment type="subcellular location">
    <subcellularLocation>
        <location evidence="1 11">Nucleus</location>
    </subcellularLocation>
</comment>
<name>A0A7I8V979_9ANNE</name>
<keyword evidence="4 11" id="KW-0863">Zinc-finger</keyword>
<dbReference type="InterPro" id="IPR013088">
    <property type="entry name" value="Znf_NHR/GATA"/>
</dbReference>
<dbReference type="InterPro" id="IPR001728">
    <property type="entry name" value="ThyrH_rcpt"/>
</dbReference>
<reference evidence="15 16" key="1">
    <citation type="submission" date="2020-08" db="EMBL/GenBank/DDBJ databases">
        <authorList>
            <person name="Hejnol A."/>
        </authorList>
    </citation>
    <scope>NUCLEOTIDE SEQUENCE [LARGE SCALE GENOMIC DNA]</scope>
</reference>
<dbReference type="PROSITE" id="PS51030">
    <property type="entry name" value="NUCLEAR_REC_DBD_2"/>
    <property type="match status" value="1"/>
</dbReference>
<evidence type="ECO:0000256" key="6">
    <source>
        <dbReference type="ARBA" id="ARBA00023015"/>
    </source>
</evidence>
<accession>A0A7I8V979</accession>
<evidence type="ECO:0000256" key="11">
    <source>
        <dbReference type="RuleBase" id="RU004334"/>
    </source>
</evidence>
<dbReference type="PRINTS" id="PR00047">
    <property type="entry name" value="STROIDFINGER"/>
</dbReference>
<evidence type="ECO:0000256" key="1">
    <source>
        <dbReference type="ARBA" id="ARBA00004123"/>
    </source>
</evidence>
<organism evidence="15 16">
    <name type="scientific">Dimorphilus gyrociliatus</name>
    <dbReference type="NCBI Taxonomy" id="2664684"/>
    <lineage>
        <taxon>Eukaryota</taxon>
        <taxon>Metazoa</taxon>
        <taxon>Spiralia</taxon>
        <taxon>Lophotrochozoa</taxon>
        <taxon>Annelida</taxon>
        <taxon>Polychaeta</taxon>
        <taxon>Polychaeta incertae sedis</taxon>
        <taxon>Dinophilidae</taxon>
        <taxon>Dimorphilus</taxon>
    </lineage>
</organism>
<evidence type="ECO:0000256" key="4">
    <source>
        <dbReference type="ARBA" id="ARBA00022771"/>
    </source>
</evidence>
<dbReference type="GO" id="GO:0008270">
    <property type="term" value="F:zinc ion binding"/>
    <property type="evidence" value="ECO:0007669"/>
    <property type="project" value="UniProtKB-KW"/>
</dbReference>
<evidence type="ECO:0000256" key="10">
    <source>
        <dbReference type="ARBA" id="ARBA00023242"/>
    </source>
</evidence>
<dbReference type="SUPFAM" id="SSF57716">
    <property type="entry name" value="Glucocorticoid receptor-like (DNA-binding domain)"/>
    <property type="match status" value="1"/>
</dbReference>
<dbReference type="AlphaFoldDB" id="A0A7I8V979"/>
<dbReference type="GO" id="GO:0000978">
    <property type="term" value="F:RNA polymerase II cis-regulatory region sequence-specific DNA binding"/>
    <property type="evidence" value="ECO:0007669"/>
    <property type="project" value="TreeGrafter"/>
</dbReference>
<dbReference type="PROSITE" id="PS51843">
    <property type="entry name" value="NR_LBD"/>
    <property type="match status" value="1"/>
</dbReference>
<dbReference type="PANTHER" id="PTHR45805">
    <property type="entry name" value="NUCLEAR HORMONE RECEPTOR HR3-RELATED"/>
    <property type="match status" value="1"/>
</dbReference>
<dbReference type="CDD" id="cd06968">
    <property type="entry name" value="NR_DBD_ROR"/>
    <property type="match status" value="1"/>
</dbReference>
<feature type="region of interest" description="Disordered" evidence="12">
    <location>
        <begin position="1"/>
        <end position="21"/>
    </location>
</feature>
<evidence type="ECO:0000256" key="8">
    <source>
        <dbReference type="ARBA" id="ARBA00023163"/>
    </source>
</evidence>
<dbReference type="SMART" id="SM00430">
    <property type="entry name" value="HOLI"/>
    <property type="match status" value="1"/>
</dbReference>
<keyword evidence="6 11" id="KW-0805">Transcription regulation</keyword>
<evidence type="ECO:0000313" key="15">
    <source>
        <dbReference type="EMBL" id="CAD5111860.1"/>
    </source>
</evidence>
<dbReference type="InterPro" id="IPR001628">
    <property type="entry name" value="Znf_hrmn_rcpt"/>
</dbReference>
<feature type="compositionally biased region" description="Pro residues" evidence="12">
    <location>
        <begin position="1"/>
        <end position="14"/>
    </location>
</feature>
<comment type="caution">
    <text evidence="15">The sequence shown here is derived from an EMBL/GenBank/DDBJ whole genome shotgun (WGS) entry which is preliminary data.</text>
</comment>
<keyword evidence="16" id="KW-1185">Reference proteome</keyword>
<dbReference type="Gene3D" id="1.10.565.10">
    <property type="entry name" value="Retinoid X Receptor"/>
    <property type="match status" value="1"/>
</dbReference>
<dbReference type="OrthoDB" id="5771769at2759"/>
<sequence length="458" mass="51362">MNTPNMTPPAPPPSSNGSPANMKAQIEVIPCKVCGDKSSGVHYGVITCEGCKGFFRRSQAGPINYQCPRNKNCVIDRVNRNRCQYCRLQKCIALGMSRDAVKFGRMSKKQRERVEDEANQIRMRSSSNNISSPNGLPDYSNITSISQSGNNNDFYTGASYTQLTMTPTNGAFIAYQPGHQPITYASPAPNDGEQVSSEAVTFQQTQCIKPEQMDLSVLEKCLLDAHTRTSLLTEDIEKIKRNTNTTVLRDVKLLDHAQLWAEIAEKLTSAVQQIIEFAKMVPTFMNFLQDDQIMLLKGGSFEIALLRLSRAYDVTSNSVIFGEAFVPLDCFESLTKREKDVMKKIFTFAKDIISLNLTESELAIVCALVLVESDRPGVKDSKAIEHLNIQLQLALRAALSSSHPNEEDRIMERLKEYYKKLHELSALHIEMLDFFKTENPEIDFPALHKELFSPEGLD</sequence>
<evidence type="ECO:0000259" key="14">
    <source>
        <dbReference type="PROSITE" id="PS51843"/>
    </source>
</evidence>
<dbReference type="InterPro" id="IPR035500">
    <property type="entry name" value="NHR-like_dom_sf"/>
</dbReference>
<dbReference type="PRINTS" id="PR00546">
    <property type="entry name" value="THYROIDHORMR"/>
</dbReference>
<dbReference type="Gene3D" id="3.30.50.10">
    <property type="entry name" value="Erythroid Transcription Factor GATA-1, subunit A"/>
    <property type="match status" value="1"/>
</dbReference>
<dbReference type="SUPFAM" id="SSF48508">
    <property type="entry name" value="Nuclear receptor ligand-binding domain"/>
    <property type="match status" value="1"/>
</dbReference>
<evidence type="ECO:0000256" key="7">
    <source>
        <dbReference type="ARBA" id="ARBA00023125"/>
    </source>
</evidence>
<dbReference type="EMBL" id="CAJFCJ010000002">
    <property type="protein sequence ID" value="CAD5111860.1"/>
    <property type="molecule type" value="Genomic_DNA"/>
</dbReference>
<evidence type="ECO:0000256" key="2">
    <source>
        <dbReference type="ARBA" id="ARBA00008092"/>
    </source>
</evidence>
<protein>
    <submittedName>
        <fullName evidence="15">DgyrCDS1126</fullName>
    </submittedName>
</protein>
<dbReference type="FunFam" id="3.30.50.10:FF:000003">
    <property type="entry name" value="Nuclear orphan receptor ROR-beta"/>
    <property type="match status" value="1"/>
</dbReference>
<dbReference type="PROSITE" id="PS00031">
    <property type="entry name" value="NUCLEAR_REC_DBD_1"/>
    <property type="match status" value="1"/>
</dbReference>
<dbReference type="InterPro" id="IPR001723">
    <property type="entry name" value="Nuclear_hrmn_rcpt"/>
</dbReference>
<evidence type="ECO:0000259" key="13">
    <source>
        <dbReference type="PROSITE" id="PS51030"/>
    </source>
</evidence>
<evidence type="ECO:0000256" key="3">
    <source>
        <dbReference type="ARBA" id="ARBA00022723"/>
    </source>
</evidence>
<evidence type="ECO:0000256" key="5">
    <source>
        <dbReference type="ARBA" id="ARBA00022833"/>
    </source>
</evidence>
<dbReference type="PRINTS" id="PR00398">
    <property type="entry name" value="STRDHORMONER"/>
</dbReference>
<dbReference type="Pfam" id="PF00104">
    <property type="entry name" value="Hormone_recep"/>
    <property type="match status" value="1"/>
</dbReference>
<evidence type="ECO:0000256" key="9">
    <source>
        <dbReference type="ARBA" id="ARBA00023170"/>
    </source>
</evidence>
<feature type="domain" description="Nuclear receptor" evidence="13">
    <location>
        <begin position="28"/>
        <end position="103"/>
    </location>
</feature>
<keyword evidence="9 11" id="KW-0675">Receptor</keyword>
<keyword evidence="7 11" id="KW-0238">DNA-binding</keyword>